<accession>A0A6A4DTD2</accession>
<proteinExistence type="predicted"/>
<protein>
    <submittedName>
        <fullName evidence="3">Uncharacterized protein</fullName>
    </submittedName>
</protein>
<evidence type="ECO:0000313" key="4">
    <source>
        <dbReference type="Proteomes" id="UP000429607"/>
    </source>
</evidence>
<dbReference type="AlphaFoldDB" id="A0A6A4DTD2"/>
<name>A0A6A4DTD2_9STRA</name>
<dbReference type="Proteomes" id="UP000435112">
    <property type="component" value="Unassembled WGS sequence"/>
</dbReference>
<dbReference type="EMBL" id="QXFV01001021">
    <property type="protein sequence ID" value="KAE9017762.1"/>
    <property type="molecule type" value="Genomic_DNA"/>
</dbReference>
<gene>
    <name evidence="2" type="ORF">PR001_g14310</name>
    <name evidence="1" type="ORF">PR002_g18714</name>
    <name evidence="3" type="ORF">PR003_g19365</name>
</gene>
<organism evidence="3 5">
    <name type="scientific">Phytophthora rubi</name>
    <dbReference type="NCBI Taxonomy" id="129364"/>
    <lineage>
        <taxon>Eukaryota</taxon>
        <taxon>Sar</taxon>
        <taxon>Stramenopiles</taxon>
        <taxon>Oomycota</taxon>
        <taxon>Peronosporomycetes</taxon>
        <taxon>Peronosporales</taxon>
        <taxon>Peronosporaceae</taxon>
        <taxon>Phytophthora</taxon>
    </lineage>
</organism>
<dbReference type="Proteomes" id="UP000434957">
    <property type="component" value="Unassembled WGS sequence"/>
</dbReference>
<evidence type="ECO:0000313" key="5">
    <source>
        <dbReference type="Proteomes" id="UP000434957"/>
    </source>
</evidence>
<dbReference type="EMBL" id="QXFT01001626">
    <property type="protein sequence ID" value="KAE9313951.1"/>
    <property type="molecule type" value="Genomic_DNA"/>
</dbReference>
<reference evidence="3 5" key="1">
    <citation type="submission" date="2018-08" db="EMBL/GenBank/DDBJ databases">
        <title>Genomic investigation of the strawberry pathogen Phytophthora fragariae indicates pathogenicity is determined by transcriptional variation in three key races.</title>
        <authorList>
            <person name="Adams T.M."/>
            <person name="Armitage A.D."/>
            <person name="Sobczyk M.K."/>
            <person name="Bates H.J."/>
            <person name="Dunwell J.M."/>
            <person name="Nellist C.F."/>
            <person name="Harrison R.J."/>
        </authorList>
    </citation>
    <scope>NUCLEOTIDE SEQUENCE [LARGE SCALE GENOMIC DNA]</scope>
    <source>
        <strain evidence="2 4">SCRP249</strain>
        <strain evidence="1 6">SCRP324</strain>
        <strain evidence="3 5">SCRP333</strain>
    </source>
</reference>
<evidence type="ECO:0000313" key="3">
    <source>
        <dbReference type="EMBL" id="KAE9313951.1"/>
    </source>
</evidence>
<sequence length="150" mass="17322">MIYCFLQLLSLLLLVFTLRRMVGLSPIRQIAFVLEKQVAWVQMSLIFWLFYNVQGSLEHLGQQISMVLGPVVSITNLNLVSGRTGYDYTLSSRGLRNRQMVAVLSEYRLAARQGRRARGYRSFKRNFAQNTRTASSNKEDLVPNCWDERV</sequence>
<dbReference type="Proteomes" id="UP000429607">
    <property type="component" value="Unassembled WGS sequence"/>
</dbReference>
<keyword evidence="5" id="KW-1185">Reference proteome</keyword>
<evidence type="ECO:0000313" key="6">
    <source>
        <dbReference type="Proteomes" id="UP000435112"/>
    </source>
</evidence>
<evidence type="ECO:0000313" key="1">
    <source>
        <dbReference type="EMBL" id="KAE8998513.1"/>
    </source>
</evidence>
<evidence type="ECO:0000313" key="2">
    <source>
        <dbReference type="EMBL" id="KAE9017762.1"/>
    </source>
</evidence>
<dbReference type="EMBL" id="QXFU01001626">
    <property type="protein sequence ID" value="KAE8998513.1"/>
    <property type="molecule type" value="Genomic_DNA"/>
</dbReference>
<comment type="caution">
    <text evidence="3">The sequence shown here is derived from an EMBL/GenBank/DDBJ whole genome shotgun (WGS) entry which is preliminary data.</text>
</comment>